<feature type="transmembrane region" description="Helical" evidence="1">
    <location>
        <begin position="403"/>
        <end position="423"/>
    </location>
</feature>
<feature type="transmembrane region" description="Helical" evidence="1">
    <location>
        <begin position="82"/>
        <end position="115"/>
    </location>
</feature>
<gene>
    <name evidence="2" type="ORF">UU55_C0002G0037</name>
</gene>
<sequence>MKIIKFIRENRFILILTAFVVINIAVNFRINVFRYNNFDFGKFDLGNMSQMLWNTMHGRFMYLTDYFGTNLPRWAMSHVDPILLLFLPLFAVYQHPLTLVVSQFVILILAAYLVYRIAYLRLGSKAASAMIGISYLLYPALGYLNAWTGFHGVTAAVPFFFGAFYVFEKMYKEKNFSKKNLIIFWVLLVITMAGKEQLPLYVVMYSLFILFFRPLKEEGKKFYQTITGKLALSMFVVATVWFVTAFFIIIPAYSQYRVMGYNKFAREIGIAGDTTRDVSKPNYFLSRYDAFGESYTDVLIGMVLDHRKAIRIFFGGDRIDNLRKTFDPVLFLPLAYPQILVIAAPDFLINYLTSADGVGTAEITNHRISMIIPVLFISSIYAIGMIADALGNFRKRRPRVIKGVQILFGVAMVISGIHTSYAFNNPVYLWIDQAIRKRVLAESDPEAVWKSKLKVGEVVKLPDLDNKDVACAAKIVGLIPDGASVTGPDYLGAHLSLRETYAIFPALYTSADYVIVDVFSRKILTILDVETSLVRDVTAEIIKSKDYELLTGCGNLFVFKKVGFHEKTDLLPMQEKFSYPAKYEYNILFGTEIADYNYPAKATRGVAENFRLVFFKRTSDSLNGFVMYMTFMNEKTGELYEIASLPSFSLIQPADWDSDRYYIEDLNVNFPSFLDPGDYRVFVGMSNKVKTRNLYIGNILIQ</sequence>
<dbReference type="Pfam" id="PF09852">
    <property type="entry name" value="DUF2079"/>
    <property type="match status" value="1"/>
</dbReference>
<evidence type="ECO:0000256" key="1">
    <source>
        <dbReference type="SAM" id="Phobius"/>
    </source>
</evidence>
<dbReference type="InterPro" id="IPR018650">
    <property type="entry name" value="STSV1_Orf64"/>
</dbReference>
<keyword evidence="1" id="KW-0812">Transmembrane</keyword>
<evidence type="ECO:0000313" key="3">
    <source>
        <dbReference type="Proteomes" id="UP000033947"/>
    </source>
</evidence>
<accession>A0A0G0VUS6</accession>
<feature type="transmembrane region" description="Helical" evidence="1">
    <location>
        <begin position="232"/>
        <end position="253"/>
    </location>
</feature>
<evidence type="ECO:0008006" key="4">
    <source>
        <dbReference type="Google" id="ProtNLM"/>
    </source>
</evidence>
<comment type="caution">
    <text evidence="2">The sequence shown here is derived from an EMBL/GenBank/DDBJ whole genome shotgun (WGS) entry which is preliminary data.</text>
</comment>
<name>A0A0G0VUS6_UNCKA</name>
<feature type="transmembrane region" description="Helical" evidence="1">
    <location>
        <begin position="150"/>
        <end position="168"/>
    </location>
</feature>
<feature type="transmembrane region" description="Helical" evidence="1">
    <location>
        <begin position="127"/>
        <end position="144"/>
    </location>
</feature>
<protein>
    <recommendedName>
        <fullName evidence="4">DUF2079 domain-containing protein</fullName>
    </recommendedName>
</protein>
<feature type="transmembrane region" description="Helical" evidence="1">
    <location>
        <begin position="368"/>
        <end position="391"/>
    </location>
</feature>
<evidence type="ECO:0000313" key="2">
    <source>
        <dbReference type="EMBL" id="KKS03432.1"/>
    </source>
</evidence>
<proteinExistence type="predicted"/>
<organism evidence="2 3">
    <name type="scientific">candidate division WWE3 bacterium GW2011_GWC2_41_23</name>
    <dbReference type="NCBI Taxonomy" id="1619123"/>
    <lineage>
        <taxon>Bacteria</taxon>
        <taxon>Katanobacteria</taxon>
    </lineage>
</organism>
<feature type="transmembrane region" description="Helical" evidence="1">
    <location>
        <begin position="12"/>
        <end position="30"/>
    </location>
</feature>
<keyword evidence="1" id="KW-1133">Transmembrane helix</keyword>
<dbReference type="AlphaFoldDB" id="A0A0G0VUS6"/>
<feature type="transmembrane region" description="Helical" evidence="1">
    <location>
        <begin position="180"/>
        <end position="212"/>
    </location>
</feature>
<reference evidence="2 3" key="1">
    <citation type="journal article" date="2015" name="Nature">
        <title>rRNA introns, odd ribosomes, and small enigmatic genomes across a large radiation of phyla.</title>
        <authorList>
            <person name="Brown C.T."/>
            <person name="Hug L.A."/>
            <person name="Thomas B.C."/>
            <person name="Sharon I."/>
            <person name="Castelle C.J."/>
            <person name="Singh A."/>
            <person name="Wilkins M.J."/>
            <person name="Williams K.H."/>
            <person name="Banfield J.F."/>
        </authorList>
    </citation>
    <scope>NUCLEOTIDE SEQUENCE [LARGE SCALE GENOMIC DNA]</scope>
</reference>
<feature type="transmembrane region" description="Helical" evidence="1">
    <location>
        <begin position="329"/>
        <end position="348"/>
    </location>
</feature>
<dbReference type="Proteomes" id="UP000033947">
    <property type="component" value="Unassembled WGS sequence"/>
</dbReference>
<keyword evidence="1" id="KW-0472">Membrane</keyword>
<dbReference type="EMBL" id="LCBB01000002">
    <property type="protein sequence ID" value="KKS03432.1"/>
    <property type="molecule type" value="Genomic_DNA"/>
</dbReference>